<feature type="compositionally biased region" description="Basic and acidic residues" evidence="11">
    <location>
        <begin position="112"/>
        <end position="128"/>
    </location>
</feature>
<keyword evidence="7 10" id="KW-0539">Nucleus</keyword>
<keyword evidence="5 10" id="KW-0698">rRNA processing</keyword>
<keyword evidence="4 10" id="KW-0690">Ribosome biogenesis</keyword>
<comment type="function">
    <text evidence="9 10">Component of the 90S pre-ribosome involved in the maturation of rRNAs. Required for early cleavages of the pre-RNAs in the 40S ribosomal subunit maturation pathway.</text>
</comment>
<feature type="region of interest" description="Disordered" evidence="11">
    <location>
        <begin position="316"/>
        <end position="345"/>
    </location>
</feature>
<feature type="region of interest" description="Disordered" evidence="11">
    <location>
        <begin position="1"/>
        <end position="212"/>
    </location>
</feature>
<evidence type="ECO:0000256" key="3">
    <source>
        <dbReference type="ARBA" id="ARBA00011167"/>
    </source>
</evidence>
<organism evidence="12 13">
    <name type="scientific">Phyllosticta capitalensis</name>
    <dbReference type="NCBI Taxonomy" id="121624"/>
    <lineage>
        <taxon>Eukaryota</taxon>
        <taxon>Fungi</taxon>
        <taxon>Dikarya</taxon>
        <taxon>Ascomycota</taxon>
        <taxon>Pezizomycotina</taxon>
        <taxon>Dothideomycetes</taxon>
        <taxon>Dothideomycetes incertae sedis</taxon>
        <taxon>Botryosphaeriales</taxon>
        <taxon>Phyllostictaceae</taxon>
        <taxon>Phyllosticta</taxon>
    </lineage>
</organism>
<sequence>MVLSRTLSRSLRAREDDSASEPYSDELEASSPSVLDTGEGGDIGSPDTDSNSEQDDDDDEDEEMDDGAPQDDDVQDKLRKISFGTLAKAQSSLQKDGSTRKRKRGSDNTAEQEDKLQALRERLRELKKMKGGADQAVDTPKKSAKREAPESDSDSDSESSGPEEEASSKKRKSKNAPAVMSSKKPVSRKREVVPTKKRVARDPRFDKLSGHLDESKVKQKYAFLDQYRDSEMAELKATIKKTKNEEDKEILKRKLLSMESQKKARDSKERQEKVVREHKKSQKEAIKQGKTPYYLKKSEAKKLALVDKFKDMKGKDRDKLMERRRKKATAKERKKMPAARRMVEE</sequence>
<keyword evidence="8 10" id="KW-0687">Ribonucleoprotein</keyword>
<keyword evidence="6" id="KW-0175">Coiled coil</keyword>
<feature type="compositionally biased region" description="Low complexity" evidence="11">
    <location>
        <begin position="1"/>
        <end position="10"/>
    </location>
</feature>
<comment type="subunit">
    <text evidence="3 10">Associates with 90S and pre-40S pre-ribosomal particles.</text>
</comment>
<feature type="compositionally biased region" description="Basic residues" evidence="11">
    <location>
        <begin position="322"/>
        <end position="338"/>
    </location>
</feature>
<keyword evidence="13" id="KW-1185">Reference proteome</keyword>
<dbReference type="Pfam" id="PF06102">
    <property type="entry name" value="RRP36"/>
    <property type="match status" value="1"/>
</dbReference>
<dbReference type="EMBL" id="JBBWRZ010000001">
    <property type="protein sequence ID" value="KAK8247125.1"/>
    <property type="molecule type" value="Genomic_DNA"/>
</dbReference>
<feature type="region of interest" description="Disordered" evidence="11">
    <location>
        <begin position="256"/>
        <end position="290"/>
    </location>
</feature>
<gene>
    <name evidence="12" type="ORF">HDK90DRAFT_31516</name>
</gene>
<evidence type="ECO:0000256" key="10">
    <source>
        <dbReference type="RuleBase" id="RU368027"/>
    </source>
</evidence>
<evidence type="ECO:0000256" key="4">
    <source>
        <dbReference type="ARBA" id="ARBA00022517"/>
    </source>
</evidence>
<evidence type="ECO:0000256" key="8">
    <source>
        <dbReference type="ARBA" id="ARBA00023274"/>
    </source>
</evidence>
<protein>
    <recommendedName>
        <fullName evidence="10">rRNA biogenesis protein RRP36</fullName>
    </recommendedName>
</protein>
<comment type="caution">
    <text evidence="12">The sequence shown here is derived from an EMBL/GenBank/DDBJ whole genome shotgun (WGS) entry which is preliminary data.</text>
</comment>
<dbReference type="PANTHER" id="PTHR21738:SF0">
    <property type="entry name" value="RIBOSOMAL RNA PROCESSING PROTEIN 36 HOMOLOG"/>
    <property type="match status" value="1"/>
</dbReference>
<feature type="compositionally biased region" description="Basic and acidic residues" evidence="11">
    <location>
        <begin position="188"/>
        <end position="212"/>
    </location>
</feature>
<feature type="compositionally biased region" description="Basic and acidic residues" evidence="11">
    <location>
        <begin position="139"/>
        <end position="149"/>
    </location>
</feature>
<evidence type="ECO:0000313" key="13">
    <source>
        <dbReference type="Proteomes" id="UP001492380"/>
    </source>
</evidence>
<feature type="compositionally biased region" description="Acidic residues" evidence="11">
    <location>
        <begin position="50"/>
        <end position="74"/>
    </location>
</feature>
<proteinExistence type="inferred from homology"/>
<dbReference type="Proteomes" id="UP001492380">
    <property type="component" value="Unassembled WGS sequence"/>
</dbReference>
<comment type="subcellular location">
    <subcellularLocation>
        <location evidence="1 10">Nucleus</location>
        <location evidence="1 10">Nucleolus</location>
    </subcellularLocation>
</comment>
<name>A0ABR1Z3Y5_9PEZI</name>
<accession>A0ABR1Z3Y5</accession>
<feature type="compositionally biased region" description="Basic and acidic residues" evidence="11">
    <location>
        <begin position="260"/>
        <end position="275"/>
    </location>
</feature>
<dbReference type="PANTHER" id="PTHR21738">
    <property type="entry name" value="RIBOSOMAL RNA PROCESSING PROTEIN 36 HOMOLOG"/>
    <property type="match status" value="1"/>
</dbReference>
<dbReference type="InterPro" id="IPR009292">
    <property type="entry name" value="RRP36"/>
</dbReference>
<evidence type="ECO:0000313" key="12">
    <source>
        <dbReference type="EMBL" id="KAK8247125.1"/>
    </source>
</evidence>
<evidence type="ECO:0000256" key="7">
    <source>
        <dbReference type="ARBA" id="ARBA00023242"/>
    </source>
</evidence>
<evidence type="ECO:0000256" key="5">
    <source>
        <dbReference type="ARBA" id="ARBA00022552"/>
    </source>
</evidence>
<feature type="compositionally biased region" description="Acidic residues" evidence="11">
    <location>
        <begin position="150"/>
        <end position="165"/>
    </location>
</feature>
<evidence type="ECO:0000256" key="11">
    <source>
        <dbReference type="SAM" id="MobiDB-lite"/>
    </source>
</evidence>
<evidence type="ECO:0000256" key="6">
    <source>
        <dbReference type="ARBA" id="ARBA00023054"/>
    </source>
</evidence>
<evidence type="ECO:0000256" key="9">
    <source>
        <dbReference type="ARBA" id="ARBA00025053"/>
    </source>
</evidence>
<comment type="similarity">
    <text evidence="2 10">Belongs to the RRP36 family.</text>
</comment>
<evidence type="ECO:0000256" key="2">
    <source>
        <dbReference type="ARBA" id="ARBA00009418"/>
    </source>
</evidence>
<reference evidence="12 13" key="1">
    <citation type="submission" date="2024-04" db="EMBL/GenBank/DDBJ databases">
        <title>Phyllosticta paracitricarpa is synonymous to the EU quarantine fungus P. citricarpa based on phylogenomic analyses.</title>
        <authorList>
            <consortium name="Lawrence Berkeley National Laboratory"/>
            <person name="Van Ingen-Buijs V.A."/>
            <person name="Van Westerhoven A.C."/>
            <person name="Haridas S."/>
            <person name="Skiadas P."/>
            <person name="Martin F."/>
            <person name="Groenewald J.Z."/>
            <person name="Crous P.W."/>
            <person name="Seidl M.F."/>
        </authorList>
    </citation>
    <scope>NUCLEOTIDE SEQUENCE [LARGE SCALE GENOMIC DNA]</scope>
    <source>
        <strain evidence="12 13">CBS 123374</strain>
    </source>
</reference>
<evidence type="ECO:0000256" key="1">
    <source>
        <dbReference type="ARBA" id="ARBA00004604"/>
    </source>
</evidence>